<dbReference type="PANTHER" id="PTHR16290:SF4">
    <property type="entry name" value="MRNA-DECAPPING ENZYME 1A"/>
    <property type="match status" value="1"/>
</dbReference>
<dbReference type="InParanoid" id="K7E8I5"/>
<evidence type="ECO:0000256" key="2">
    <source>
        <dbReference type="ARBA" id="ARBA00008778"/>
    </source>
</evidence>
<dbReference type="eggNOG" id="KOG2868">
    <property type="taxonomic scope" value="Eukaryota"/>
</dbReference>
<dbReference type="Bgee" id="ENSOANG00000030354">
    <property type="expression patterns" value="Expressed in testis and 1 other cell type or tissue"/>
</dbReference>
<proteinExistence type="inferred from homology"/>
<reference evidence="6 7" key="1">
    <citation type="journal article" date="2008" name="Nature">
        <title>Genome analysis of the platypus reveals unique signatures of evolution.</title>
        <authorList>
            <person name="Warren W.C."/>
            <person name="Hillier L.W."/>
            <person name="Marshall Graves J.A."/>
            <person name="Birney E."/>
            <person name="Ponting C.P."/>
            <person name="Grutzner F."/>
            <person name="Belov K."/>
            <person name="Miller W."/>
            <person name="Clarke L."/>
            <person name="Chinwalla A.T."/>
            <person name="Yang S.P."/>
            <person name="Heger A."/>
            <person name="Locke D.P."/>
            <person name="Miethke P."/>
            <person name="Waters P.D."/>
            <person name="Veyrunes F."/>
            <person name="Fulton L."/>
            <person name="Fulton B."/>
            <person name="Graves T."/>
            <person name="Wallis J."/>
            <person name="Puente X.S."/>
            <person name="Lopez-Otin C."/>
            <person name="Ordonez G.R."/>
            <person name="Eichler E.E."/>
            <person name="Chen L."/>
            <person name="Cheng Z."/>
            <person name="Deakin J.E."/>
            <person name="Alsop A."/>
            <person name="Thompson K."/>
            <person name="Kirby P."/>
            <person name="Papenfuss A.T."/>
            <person name="Wakefield M.J."/>
            <person name="Olender T."/>
            <person name="Lancet D."/>
            <person name="Huttley G.A."/>
            <person name="Smit A.F."/>
            <person name="Pask A."/>
            <person name="Temple-Smith P."/>
            <person name="Batzer M.A."/>
            <person name="Walker J.A."/>
            <person name="Konkel M.K."/>
            <person name="Harris R.S."/>
            <person name="Whittington C.M."/>
            <person name="Wong E.S."/>
            <person name="Gemmell N.J."/>
            <person name="Buschiazzo E."/>
            <person name="Vargas Jentzsch I.M."/>
            <person name="Merkel A."/>
            <person name="Schmitz J."/>
            <person name="Zemann A."/>
            <person name="Churakov G."/>
            <person name="Kriegs J.O."/>
            <person name="Brosius J."/>
            <person name="Murchison E.P."/>
            <person name="Sachidanandam R."/>
            <person name="Smith C."/>
            <person name="Hannon G.J."/>
            <person name="Tsend-Ayush E."/>
            <person name="McMillan D."/>
            <person name="Attenborough R."/>
            <person name="Rens W."/>
            <person name="Ferguson-Smith M."/>
            <person name="Lefevre C.M."/>
            <person name="Sharp J.A."/>
            <person name="Nicholas K.R."/>
            <person name="Ray D.A."/>
            <person name="Kube M."/>
            <person name="Reinhardt R."/>
            <person name="Pringle T.H."/>
            <person name="Taylor J."/>
            <person name="Jones R.C."/>
            <person name="Nixon B."/>
            <person name="Dacheux J.L."/>
            <person name="Niwa H."/>
            <person name="Sekita Y."/>
            <person name="Huang X."/>
            <person name="Stark A."/>
            <person name="Kheradpour P."/>
            <person name="Kellis M."/>
            <person name="Flicek P."/>
            <person name="Chen Y."/>
            <person name="Webber C."/>
            <person name="Hardison R."/>
            <person name="Nelson J."/>
            <person name="Hallsworth-Pepin K."/>
            <person name="Delehaunty K."/>
            <person name="Markovic C."/>
            <person name="Minx P."/>
            <person name="Feng Y."/>
            <person name="Kremitzki C."/>
            <person name="Mitreva M."/>
            <person name="Glasscock J."/>
            <person name="Wylie T."/>
            <person name="Wohldmann P."/>
            <person name="Thiru P."/>
            <person name="Nhan M.N."/>
            <person name="Pohl C.S."/>
            <person name="Smith S.M."/>
            <person name="Hou S."/>
            <person name="Nefedov M."/>
            <person name="de Jong P.J."/>
            <person name="Renfree M.B."/>
            <person name="Mardis E.R."/>
            <person name="Wilson R.K."/>
        </authorList>
    </citation>
    <scope>NUCLEOTIDE SEQUENCE [LARGE SCALE GENOMIC DNA]</scope>
    <source>
        <strain evidence="6 7">Glennie</strain>
    </source>
</reference>
<dbReference type="GO" id="GO:0140933">
    <property type="term" value="F:5'-(N(7)-methylguanosine 5'-triphospho)-[mRNA] hydrolase activity"/>
    <property type="evidence" value="ECO:0007669"/>
    <property type="project" value="UniProtKB-EC"/>
</dbReference>
<dbReference type="GO" id="GO:0000290">
    <property type="term" value="P:deadenylation-dependent decapping of nuclear-transcribed mRNA"/>
    <property type="evidence" value="ECO:0007669"/>
    <property type="project" value="InterPro"/>
</dbReference>
<dbReference type="GeneTree" id="ENSGT00940000158818"/>
<evidence type="ECO:0000256" key="3">
    <source>
        <dbReference type="ARBA" id="ARBA00022490"/>
    </source>
</evidence>
<evidence type="ECO:0000256" key="1">
    <source>
        <dbReference type="ARBA" id="ARBA00004496"/>
    </source>
</evidence>
<evidence type="ECO:0000256" key="4">
    <source>
        <dbReference type="ARBA" id="ARBA00026102"/>
    </source>
</evidence>
<accession>K7E8I5</accession>
<dbReference type="InterPro" id="IPR010334">
    <property type="entry name" value="Dcp1"/>
</dbReference>
<keyword evidence="7" id="KW-1185">Reference proteome</keyword>
<dbReference type="Gene3D" id="2.30.29.30">
    <property type="entry name" value="Pleckstrin-homology domain (PH domain)/Phosphotyrosine-binding domain (PTB)"/>
    <property type="match status" value="1"/>
</dbReference>
<keyword evidence="3" id="KW-0963">Cytoplasm</keyword>
<organism evidence="6 7">
    <name type="scientific">Ornithorhynchus anatinus</name>
    <name type="common">Duckbill platypus</name>
    <dbReference type="NCBI Taxonomy" id="9258"/>
    <lineage>
        <taxon>Eukaryota</taxon>
        <taxon>Metazoa</taxon>
        <taxon>Chordata</taxon>
        <taxon>Craniata</taxon>
        <taxon>Vertebrata</taxon>
        <taxon>Euteleostomi</taxon>
        <taxon>Mammalia</taxon>
        <taxon>Monotremata</taxon>
        <taxon>Ornithorhynchidae</taxon>
        <taxon>Ornithorhynchus</taxon>
    </lineage>
</organism>
<evidence type="ECO:0000256" key="5">
    <source>
        <dbReference type="ARBA" id="ARBA00047661"/>
    </source>
</evidence>
<comment type="similarity">
    <text evidence="2">Belongs to the DCP1 family.</text>
</comment>
<sequence>MNSLEQDIDLKALKLCDPNIIDITDFTGQVVLYTFIPDMQQWDKTSNDGILFVYKRSTAPCYGFTIATQPDIFCLIEPVNRDLEFQLDEPCILYRNSNGEFAF</sequence>
<name>K7E8I5_ORNAN</name>
<dbReference type="Ensembl" id="ENSOANT00000039086.2">
    <property type="protein sequence ID" value="ENSOANP00000029842.2"/>
    <property type="gene ID" value="ENSOANG00000030354.2"/>
</dbReference>
<evidence type="ECO:0000313" key="7">
    <source>
        <dbReference type="Proteomes" id="UP000002279"/>
    </source>
</evidence>
<evidence type="ECO:0000313" key="6">
    <source>
        <dbReference type="Ensembl" id="ENSOANP00000029842.2"/>
    </source>
</evidence>
<dbReference type="STRING" id="9258.ENSOANP00000029842"/>
<reference evidence="6" key="2">
    <citation type="submission" date="2025-08" db="UniProtKB">
        <authorList>
            <consortium name="Ensembl"/>
        </authorList>
    </citation>
    <scope>IDENTIFICATION</scope>
    <source>
        <strain evidence="6">Glennie</strain>
    </source>
</reference>
<dbReference type="Proteomes" id="UP000002279">
    <property type="component" value="Chromosome X1"/>
</dbReference>
<dbReference type="EC" id="3.6.1.62" evidence="4"/>
<dbReference type="GO" id="GO:0008047">
    <property type="term" value="F:enzyme activator activity"/>
    <property type="evidence" value="ECO:0007669"/>
    <property type="project" value="InterPro"/>
</dbReference>
<dbReference type="SUPFAM" id="SSF50729">
    <property type="entry name" value="PH domain-like"/>
    <property type="match status" value="1"/>
</dbReference>
<comment type="catalytic activity">
    <reaction evidence="5">
        <text>a 5'-end (N(7)-methyl 5'-triphosphoguanosine)-ribonucleoside in mRNA + H2O = N(7)-methyl-GDP + a 5'-end phospho-ribonucleoside in mRNA + 2 H(+)</text>
        <dbReference type="Rhea" id="RHEA:67484"/>
        <dbReference type="Rhea" id="RHEA-COMP:15692"/>
        <dbReference type="Rhea" id="RHEA-COMP:17167"/>
        <dbReference type="ChEBI" id="CHEBI:15377"/>
        <dbReference type="ChEBI" id="CHEBI:15378"/>
        <dbReference type="ChEBI" id="CHEBI:63714"/>
        <dbReference type="ChEBI" id="CHEBI:138282"/>
        <dbReference type="ChEBI" id="CHEBI:156461"/>
        <dbReference type="EC" id="3.6.1.62"/>
    </reaction>
    <physiologicalReaction direction="left-to-right" evidence="5">
        <dbReference type="Rhea" id="RHEA:67485"/>
    </physiologicalReaction>
</comment>
<comment type="subcellular location">
    <subcellularLocation>
        <location evidence="1">Cytoplasm</location>
    </subcellularLocation>
</comment>
<dbReference type="AlphaFoldDB" id="K7E8I5"/>
<dbReference type="PANTHER" id="PTHR16290">
    <property type="entry name" value="TRANSCRIPTION FACTOR SMIF DECAPPING ENZYME DCP1"/>
    <property type="match status" value="1"/>
</dbReference>
<dbReference type="InterPro" id="IPR011993">
    <property type="entry name" value="PH-like_dom_sf"/>
</dbReference>
<dbReference type="GO" id="GO:0005737">
    <property type="term" value="C:cytoplasm"/>
    <property type="evidence" value="ECO:0007669"/>
    <property type="project" value="UniProtKB-SubCell"/>
</dbReference>
<reference evidence="6" key="3">
    <citation type="submission" date="2025-09" db="UniProtKB">
        <authorList>
            <consortium name="Ensembl"/>
        </authorList>
    </citation>
    <scope>IDENTIFICATION</scope>
    <source>
        <strain evidence="6">Glennie</strain>
    </source>
</reference>
<dbReference type="HOGENOM" id="CLU_785167_0_0_1"/>
<dbReference type="Pfam" id="PF06058">
    <property type="entry name" value="DCP1"/>
    <property type="match status" value="1"/>
</dbReference>
<protein>
    <recommendedName>
        <fullName evidence="4">5'-(N(7)-methylguanosine 5'-triphospho)-[mRNA] hydrolase</fullName>
        <ecNumber evidence="4">3.6.1.62</ecNumber>
    </recommendedName>
</protein>